<dbReference type="PANTHER" id="PTHR12110">
    <property type="entry name" value="HYDROXYPYRUVATE ISOMERASE"/>
    <property type="match status" value="1"/>
</dbReference>
<comment type="caution">
    <text evidence="2">The sequence shown here is derived from an EMBL/GenBank/DDBJ whole genome shotgun (WGS) entry which is preliminary data.</text>
</comment>
<feature type="domain" description="Xylose isomerase-like TIM barrel" evidence="1">
    <location>
        <begin position="23"/>
        <end position="279"/>
    </location>
</feature>
<dbReference type="InterPro" id="IPR036237">
    <property type="entry name" value="Xyl_isomerase-like_sf"/>
</dbReference>
<proteinExistence type="predicted"/>
<dbReference type="Proteomes" id="UP000623172">
    <property type="component" value="Unassembled WGS sequence"/>
</dbReference>
<organism evidence="2 3">
    <name type="scientific">Gehongia tenuis</name>
    <dbReference type="NCBI Taxonomy" id="2763655"/>
    <lineage>
        <taxon>Bacteria</taxon>
        <taxon>Bacillati</taxon>
        <taxon>Bacillota</taxon>
        <taxon>Clostridia</taxon>
        <taxon>Christensenellales</taxon>
        <taxon>Christensenellaceae</taxon>
        <taxon>Gehongia</taxon>
    </lineage>
</organism>
<evidence type="ECO:0000313" key="3">
    <source>
        <dbReference type="Proteomes" id="UP000623172"/>
    </source>
</evidence>
<reference evidence="2" key="1">
    <citation type="submission" date="2020-08" db="EMBL/GenBank/DDBJ databases">
        <title>Genome public.</title>
        <authorList>
            <person name="Liu C."/>
            <person name="Sun Q."/>
        </authorList>
    </citation>
    <scope>NUCLEOTIDE SEQUENCE</scope>
    <source>
        <strain evidence="2">NSJ-53</strain>
    </source>
</reference>
<dbReference type="EMBL" id="JACRSR010000001">
    <property type="protein sequence ID" value="MBC8531399.1"/>
    <property type="molecule type" value="Genomic_DNA"/>
</dbReference>
<evidence type="ECO:0000313" key="2">
    <source>
        <dbReference type="EMBL" id="MBC8531399.1"/>
    </source>
</evidence>
<sequence>MEIGLQMFSIKDHLKIDAKGTMEQVAKLGYKYLEPFGTPDETGETSYGFGMTYADTKAFLDANGIGLAGAHYYYLGNPYFEPFCEYYAKLGAKQVGSGGAHFPGGRQDVLEKCELMNKDAEIAKKYGLRYYYHNHYREYQPYDGEMVIDIILNNTDPSLVAYELDTFWAARGGVDPVEEIERLKDRIILLHQKDFSKDAGEPLNIWEETLDINVPVSREIDAPTRRLELYAEVGTGILPIQDYIDAGNKIGVEFMLLEQDKTRMGEMESIAKSMEAFKKFTGVEWE</sequence>
<dbReference type="SUPFAM" id="SSF51658">
    <property type="entry name" value="Xylose isomerase-like"/>
    <property type="match status" value="1"/>
</dbReference>
<dbReference type="PANTHER" id="PTHR12110:SF41">
    <property type="entry name" value="INOSOSE DEHYDRATASE"/>
    <property type="match status" value="1"/>
</dbReference>
<evidence type="ECO:0000259" key="1">
    <source>
        <dbReference type="Pfam" id="PF01261"/>
    </source>
</evidence>
<dbReference type="InterPro" id="IPR050312">
    <property type="entry name" value="IolE/XylAMocC-like"/>
</dbReference>
<dbReference type="Pfam" id="PF01261">
    <property type="entry name" value="AP_endonuc_2"/>
    <property type="match status" value="1"/>
</dbReference>
<keyword evidence="3" id="KW-1185">Reference proteome</keyword>
<gene>
    <name evidence="2" type="ORF">H8696_05995</name>
</gene>
<accession>A0A926D4R0</accession>
<dbReference type="Gene3D" id="3.20.20.150">
    <property type="entry name" value="Divalent-metal-dependent TIM barrel enzymes"/>
    <property type="match status" value="1"/>
</dbReference>
<dbReference type="RefSeq" id="WP_249315944.1">
    <property type="nucleotide sequence ID" value="NZ_JACRSR010000001.1"/>
</dbReference>
<dbReference type="AlphaFoldDB" id="A0A926D4R0"/>
<name>A0A926D4R0_9FIRM</name>
<protein>
    <submittedName>
        <fullName evidence="2">TIM barrel protein</fullName>
    </submittedName>
</protein>
<dbReference type="InterPro" id="IPR013022">
    <property type="entry name" value="Xyl_isomerase-like_TIM-brl"/>
</dbReference>